<dbReference type="Proteomes" id="UP000192727">
    <property type="component" value="Chromosome"/>
</dbReference>
<evidence type="ECO:0000256" key="6">
    <source>
        <dbReference type="RuleBase" id="RU004466"/>
    </source>
</evidence>
<evidence type="ECO:0000256" key="1">
    <source>
        <dbReference type="ARBA" id="ARBA00001946"/>
    </source>
</evidence>
<dbReference type="InterPro" id="IPR033965">
    <property type="entry name" value="ComQ"/>
</dbReference>
<evidence type="ECO:0000313" key="8">
    <source>
        <dbReference type="Proteomes" id="UP000192727"/>
    </source>
</evidence>
<dbReference type="SUPFAM" id="SSF48576">
    <property type="entry name" value="Terpenoid synthases"/>
    <property type="match status" value="1"/>
</dbReference>
<reference evidence="7 8" key="1">
    <citation type="submission" date="2017-03" db="EMBL/GenBank/DDBJ databases">
        <title>Paenibacillus larvae genome sequencing.</title>
        <authorList>
            <person name="Dingman D.W."/>
        </authorList>
    </citation>
    <scope>NUCLEOTIDE SEQUENCE [LARGE SCALE GENOMIC DNA]</scope>
    <source>
        <strain evidence="7 8">SAG 10367</strain>
    </source>
</reference>
<dbReference type="InterPro" id="IPR000092">
    <property type="entry name" value="Polyprenyl_synt"/>
</dbReference>
<evidence type="ECO:0000256" key="5">
    <source>
        <dbReference type="ARBA" id="ARBA00022842"/>
    </source>
</evidence>
<gene>
    <name evidence="7" type="ORF">B7C51_16915</name>
</gene>
<evidence type="ECO:0000313" key="7">
    <source>
        <dbReference type="EMBL" id="ARF69131.1"/>
    </source>
</evidence>
<dbReference type="GO" id="GO:0008299">
    <property type="term" value="P:isoprenoid biosynthetic process"/>
    <property type="evidence" value="ECO:0007669"/>
    <property type="project" value="InterPro"/>
</dbReference>
<dbReference type="PANTHER" id="PTHR12001:SF69">
    <property type="entry name" value="ALL TRANS-POLYPRENYL-DIPHOSPHATE SYNTHASE PDSS1"/>
    <property type="match status" value="1"/>
</dbReference>
<dbReference type="SFLD" id="SFLDG01211">
    <property type="entry name" value="Competence_Regulatory_Protein"/>
    <property type="match status" value="1"/>
</dbReference>
<dbReference type="EMBL" id="CP020557">
    <property type="protein sequence ID" value="ARF69131.1"/>
    <property type="molecule type" value="Genomic_DNA"/>
</dbReference>
<keyword evidence="4" id="KW-0479">Metal-binding</keyword>
<dbReference type="Gene3D" id="1.10.600.10">
    <property type="entry name" value="Farnesyl Diphosphate Synthase"/>
    <property type="match status" value="1"/>
</dbReference>
<name>A0A1V0UVE4_9BACL</name>
<dbReference type="InterPro" id="IPR008949">
    <property type="entry name" value="Isoprenoid_synthase_dom_sf"/>
</dbReference>
<dbReference type="SFLD" id="SFLDS00005">
    <property type="entry name" value="Isoprenoid_Synthase_Type_I"/>
    <property type="match status" value="1"/>
</dbReference>
<protein>
    <submittedName>
        <fullName evidence="7">Uncharacterized protein</fullName>
    </submittedName>
</protein>
<dbReference type="AlphaFoldDB" id="A0A1V0UVE4"/>
<dbReference type="Pfam" id="PF00348">
    <property type="entry name" value="polyprenyl_synt"/>
    <property type="match status" value="1"/>
</dbReference>
<keyword evidence="5" id="KW-0460">Magnesium</keyword>
<dbReference type="RefSeq" id="WP_083040935.1">
    <property type="nucleotide sequence ID" value="NZ_CP020557.1"/>
</dbReference>
<evidence type="ECO:0000256" key="4">
    <source>
        <dbReference type="ARBA" id="ARBA00022723"/>
    </source>
</evidence>
<comment type="cofactor">
    <cofactor evidence="1">
        <name>Mg(2+)</name>
        <dbReference type="ChEBI" id="CHEBI:18420"/>
    </cofactor>
</comment>
<dbReference type="GO" id="GO:0046872">
    <property type="term" value="F:metal ion binding"/>
    <property type="evidence" value="ECO:0007669"/>
    <property type="project" value="UniProtKB-KW"/>
</dbReference>
<comment type="similarity">
    <text evidence="2 6">Belongs to the FPP/GGPP synthase family.</text>
</comment>
<proteinExistence type="inferred from homology"/>
<evidence type="ECO:0000256" key="2">
    <source>
        <dbReference type="ARBA" id="ARBA00006706"/>
    </source>
</evidence>
<sequence length="324" mass="37258">MNPQVWKEINEITDRYFTEPDLNGLLKKSIADKAEETSIWSEMTLYIHRMFGGNNPCLYRLGALTELLILGLDIMDDLQDKDNTGKVWMAMPEAAAMNVMNGMLMAALAELGNMKKEYAGQPFPCASEVSRMITTAINGQHIDIMGKVQTEEEYVAMVQQKSCTLFRLSFYLGYSSAGPNLVSDLEAEQLQQFAVYAGMLGQIQNDIQDLTRYDIKNDLLYKKRTLPILYLLAEDESDFPPIHQFYRSEITWEEFLTYKLECLEYINECGCVEYVSAIRHLYATHANQLLDEIRVRNEWKERLRDVLLGAYNNEVMEEAEIKEG</sequence>
<keyword evidence="3 6" id="KW-0808">Transferase</keyword>
<dbReference type="GO" id="GO:0004659">
    <property type="term" value="F:prenyltransferase activity"/>
    <property type="evidence" value="ECO:0007669"/>
    <property type="project" value="InterPro"/>
</dbReference>
<dbReference type="CDD" id="cd00867">
    <property type="entry name" value="Trans_IPPS"/>
    <property type="match status" value="1"/>
</dbReference>
<dbReference type="PANTHER" id="PTHR12001">
    <property type="entry name" value="GERANYLGERANYL PYROPHOSPHATE SYNTHASE"/>
    <property type="match status" value="1"/>
</dbReference>
<accession>A0A1V0UVE4</accession>
<organism evidence="7 8">
    <name type="scientific">Paenibacillus larvae subsp. pulvifaciens</name>
    <dbReference type="NCBI Taxonomy" id="1477"/>
    <lineage>
        <taxon>Bacteria</taxon>
        <taxon>Bacillati</taxon>
        <taxon>Bacillota</taxon>
        <taxon>Bacilli</taxon>
        <taxon>Bacillales</taxon>
        <taxon>Paenibacillaceae</taxon>
        <taxon>Paenibacillus</taxon>
    </lineage>
</organism>
<evidence type="ECO:0000256" key="3">
    <source>
        <dbReference type="ARBA" id="ARBA00022679"/>
    </source>
</evidence>